<name>A0A4S4NIN9_9BACT</name>
<keyword evidence="4" id="KW-1185">Reference proteome</keyword>
<dbReference type="OrthoDB" id="9803990at2"/>
<protein>
    <submittedName>
        <fullName evidence="3">T9SS type A sorting domain-containing protein</fullName>
    </submittedName>
</protein>
<evidence type="ECO:0000256" key="1">
    <source>
        <dbReference type="SAM" id="SignalP"/>
    </source>
</evidence>
<feature type="chain" id="PRO_5020979868" evidence="1">
    <location>
        <begin position="23"/>
        <end position="549"/>
    </location>
</feature>
<dbReference type="Gene3D" id="3.40.50.1820">
    <property type="entry name" value="alpha/beta hydrolase"/>
    <property type="match status" value="1"/>
</dbReference>
<evidence type="ECO:0000313" key="4">
    <source>
        <dbReference type="Proteomes" id="UP000308528"/>
    </source>
</evidence>
<organism evidence="3 4">
    <name type="scientific">Neolewinella litorea</name>
    <dbReference type="NCBI Taxonomy" id="2562452"/>
    <lineage>
        <taxon>Bacteria</taxon>
        <taxon>Pseudomonadati</taxon>
        <taxon>Bacteroidota</taxon>
        <taxon>Saprospiria</taxon>
        <taxon>Saprospirales</taxon>
        <taxon>Lewinellaceae</taxon>
        <taxon>Neolewinella</taxon>
    </lineage>
</organism>
<dbReference type="Proteomes" id="UP000308528">
    <property type="component" value="Unassembled WGS sequence"/>
</dbReference>
<dbReference type="Pfam" id="PF18962">
    <property type="entry name" value="Por_Secre_tail"/>
    <property type="match status" value="1"/>
</dbReference>
<dbReference type="EMBL" id="SRSF01000003">
    <property type="protein sequence ID" value="THH39634.1"/>
    <property type="molecule type" value="Genomic_DNA"/>
</dbReference>
<gene>
    <name evidence="3" type="ORF">E4021_08430</name>
</gene>
<comment type="caution">
    <text evidence="3">The sequence shown here is derived from an EMBL/GenBank/DDBJ whole genome shotgun (WGS) entry which is preliminary data.</text>
</comment>
<feature type="signal peptide" evidence="1">
    <location>
        <begin position="1"/>
        <end position="22"/>
    </location>
</feature>
<dbReference type="RefSeq" id="WP_136458332.1">
    <property type="nucleotide sequence ID" value="NZ_SRSF01000003.1"/>
</dbReference>
<proteinExistence type="predicted"/>
<accession>A0A4S4NIN9</accession>
<dbReference type="AlphaFoldDB" id="A0A4S4NIN9"/>
<dbReference type="InterPro" id="IPR026444">
    <property type="entry name" value="Secre_tail"/>
</dbReference>
<dbReference type="InterPro" id="IPR029058">
    <property type="entry name" value="AB_hydrolase_fold"/>
</dbReference>
<sequence>MLRTFTLSVVVLLLGLCTGLTAQTRFIDPMFEVSAPTTDTFGQNIDVFLRGVNQLEVDVYEPADDTTTQLRPVVVMFPTGNFLIQYLNQGPYGSRRDSGLVAIMSELVTRGYVGMAAEYRTGWLPTAQDQDVRTSTLLKAAYRGGQDAHTLARFLRKTVAEEGNPYQIDTSRIVFWGLGTGGYVTMTHAFLDDVEEILADDRFYDVNDQPYVSQNMDSNPQGTLPAAMPDGSGGQVPTNIPNHVGYNSNVAMSVNAGGALGDLDWMEGKEGEPLVVGFHSASDPFAPFSIGDVIVPTTGDLVVDGVAGTEQIIEKANMLGLNDAIAAANTTDLPDMYSDLSVAVNARNEVYKSIVVDPDPDNVTGDEEYELSHDNMYPFVYPGETFSSPYNWMDPAKVRAEITAFNSVTGQNINADFVIAGENMFNPNATDAAAARTVVDTMIAYFVPRAYIGLDLANLSTSTEEVISNATVGLDLFPNPTTAGFTVRVAENLRIRQIDIFDINGRRVAQITGLGQSSYTIGRGDLPNGQYIVQLRLDEGTTARKVMLR</sequence>
<evidence type="ECO:0000313" key="3">
    <source>
        <dbReference type="EMBL" id="THH39634.1"/>
    </source>
</evidence>
<evidence type="ECO:0000259" key="2">
    <source>
        <dbReference type="Pfam" id="PF18962"/>
    </source>
</evidence>
<dbReference type="SUPFAM" id="SSF53474">
    <property type="entry name" value="alpha/beta-Hydrolases"/>
    <property type="match status" value="1"/>
</dbReference>
<keyword evidence="1" id="KW-0732">Signal</keyword>
<feature type="domain" description="Secretion system C-terminal sorting" evidence="2">
    <location>
        <begin position="476"/>
        <end position="547"/>
    </location>
</feature>
<dbReference type="NCBIfam" id="TIGR04183">
    <property type="entry name" value="Por_Secre_tail"/>
    <property type="match status" value="1"/>
</dbReference>
<reference evidence="3 4" key="1">
    <citation type="submission" date="2019-04" db="EMBL/GenBank/DDBJ databases">
        <title>Lewinella litorea sp. nov., isolated from a marine sand.</title>
        <authorList>
            <person name="Yoon J.-H."/>
        </authorList>
    </citation>
    <scope>NUCLEOTIDE SEQUENCE [LARGE SCALE GENOMIC DNA]</scope>
    <source>
        <strain evidence="3 4">HSMS-39</strain>
    </source>
</reference>